<organism evidence="7 8">
    <name type="scientific">Salinirubrum litoreum</name>
    <dbReference type="NCBI Taxonomy" id="1126234"/>
    <lineage>
        <taxon>Archaea</taxon>
        <taxon>Methanobacteriati</taxon>
        <taxon>Methanobacteriota</taxon>
        <taxon>Stenosarchaea group</taxon>
        <taxon>Halobacteria</taxon>
        <taxon>Halobacteriales</taxon>
        <taxon>Haloferacaceae</taxon>
        <taxon>Salinirubrum</taxon>
    </lineage>
</organism>
<sequence length="174" mass="18824">MLNHPSPRPGSEGDVLGRRIAATIIDTVVVFVVYYAGLLALAGVLSRGLGPPLQVINYLFWFVLNVFGFAPILTLHGESWLWFLTAAAVWGGYAAVFETLRGQTIGKAITGIVVIRTDGTPVGPLQATLRNLTRVVDGLLYYFVGLMLLSLSSDRQRLGDRLGGTLVVGVRDRL</sequence>
<accession>A0ABD5RFZ2</accession>
<evidence type="ECO:0000313" key="7">
    <source>
        <dbReference type="EMBL" id="MFC5369004.1"/>
    </source>
</evidence>
<evidence type="ECO:0000256" key="3">
    <source>
        <dbReference type="ARBA" id="ARBA00022989"/>
    </source>
</evidence>
<feature type="transmembrane region" description="Helical" evidence="5">
    <location>
        <begin position="79"/>
        <end position="97"/>
    </location>
</feature>
<keyword evidence="2 5" id="KW-0812">Transmembrane</keyword>
<evidence type="ECO:0000256" key="2">
    <source>
        <dbReference type="ARBA" id="ARBA00022692"/>
    </source>
</evidence>
<evidence type="ECO:0000256" key="1">
    <source>
        <dbReference type="ARBA" id="ARBA00004141"/>
    </source>
</evidence>
<evidence type="ECO:0000259" key="6">
    <source>
        <dbReference type="Pfam" id="PF06271"/>
    </source>
</evidence>
<feature type="transmembrane region" description="Helical" evidence="5">
    <location>
        <begin position="55"/>
        <end position="73"/>
    </location>
</feature>
<keyword evidence="8" id="KW-1185">Reference proteome</keyword>
<dbReference type="EMBL" id="JBHSKX010000004">
    <property type="protein sequence ID" value="MFC5369004.1"/>
    <property type="molecule type" value="Genomic_DNA"/>
</dbReference>
<protein>
    <submittedName>
        <fullName evidence="7">RDD family protein</fullName>
    </submittedName>
</protein>
<dbReference type="PANTHER" id="PTHR38480:SF1">
    <property type="entry name" value="SLR0254 PROTEIN"/>
    <property type="match status" value="1"/>
</dbReference>
<proteinExistence type="predicted"/>
<evidence type="ECO:0000256" key="4">
    <source>
        <dbReference type="ARBA" id="ARBA00023136"/>
    </source>
</evidence>
<feature type="domain" description="RDD" evidence="6">
    <location>
        <begin position="16"/>
        <end position="163"/>
    </location>
</feature>
<dbReference type="Proteomes" id="UP001596201">
    <property type="component" value="Unassembled WGS sequence"/>
</dbReference>
<keyword evidence="3 5" id="KW-1133">Transmembrane helix</keyword>
<dbReference type="Pfam" id="PF06271">
    <property type="entry name" value="RDD"/>
    <property type="match status" value="1"/>
</dbReference>
<name>A0ABD5RFZ2_9EURY</name>
<dbReference type="InterPro" id="IPR010432">
    <property type="entry name" value="RDD"/>
</dbReference>
<evidence type="ECO:0000256" key="5">
    <source>
        <dbReference type="SAM" id="Phobius"/>
    </source>
</evidence>
<dbReference type="PANTHER" id="PTHR38480">
    <property type="entry name" value="SLR0254 PROTEIN"/>
    <property type="match status" value="1"/>
</dbReference>
<reference evidence="7 8" key="1">
    <citation type="journal article" date="2019" name="Int. J. Syst. Evol. Microbiol.">
        <title>The Global Catalogue of Microorganisms (GCM) 10K type strain sequencing project: providing services to taxonomists for standard genome sequencing and annotation.</title>
        <authorList>
            <consortium name="The Broad Institute Genomics Platform"/>
            <consortium name="The Broad Institute Genome Sequencing Center for Infectious Disease"/>
            <person name="Wu L."/>
            <person name="Ma J."/>
        </authorList>
    </citation>
    <scope>NUCLEOTIDE SEQUENCE [LARGE SCALE GENOMIC DNA]</scope>
    <source>
        <strain evidence="7 8">CGMCC 1.12237</strain>
    </source>
</reference>
<dbReference type="RefSeq" id="WP_227231061.1">
    <property type="nucleotide sequence ID" value="NZ_JAJCVJ010000003.1"/>
</dbReference>
<evidence type="ECO:0000313" key="8">
    <source>
        <dbReference type="Proteomes" id="UP001596201"/>
    </source>
</evidence>
<dbReference type="AlphaFoldDB" id="A0ABD5RFZ2"/>
<comment type="subcellular location">
    <subcellularLocation>
        <location evidence="1">Membrane</location>
        <topology evidence="1">Multi-pass membrane protein</topology>
    </subcellularLocation>
</comment>
<keyword evidence="4 5" id="KW-0472">Membrane</keyword>
<gene>
    <name evidence="7" type="ORF">ACFPJ5_18920</name>
</gene>
<dbReference type="GO" id="GO:0016020">
    <property type="term" value="C:membrane"/>
    <property type="evidence" value="ECO:0007669"/>
    <property type="project" value="UniProtKB-SubCell"/>
</dbReference>
<comment type="caution">
    <text evidence="7">The sequence shown here is derived from an EMBL/GenBank/DDBJ whole genome shotgun (WGS) entry which is preliminary data.</text>
</comment>
<feature type="transmembrane region" description="Helical" evidence="5">
    <location>
        <begin position="20"/>
        <end position="43"/>
    </location>
</feature>